<dbReference type="AlphaFoldDB" id="G0EDI8"/>
<keyword evidence="3" id="KW-1185">Reference proteome</keyword>
<evidence type="ECO:0000313" key="2">
    <source>
        <dbReference type="EMBL" id="AEM38673.1"/>
    </source>
</evidence>
<protein>
    <submittedName>
        <fullName evidence="2">Uncharacterized protein</fullName>
    </submittedName>
</protein>
<keyword evidence="1" id="KW-0812">Transmembrane</keyword>
<feature type="transmembrane region" description="Helical" evidence="1">
    <location>
        <begin position="20"/>
        <end position="42"/>
    </location>
</feature>
<reference evidence="2 3" key="1">
    <citation type="journal article" date="2011" name="Stand. Genomic Sci.">
        <title>Complete genome sequence of the hyperthermophilic chemolithoautotroph Pyrolobus fumarii type strain (1A).</title>
        <authorList>
            <person name="Anderson I."/>
            <person name="Goker M."/>
            <person name="Nolan M."/>
            <person name="Lucas S."/>
            <person name="Hammon N."/>
            <person name="Deshpande S."/>
            <person name="Cheng J.F."/>
            <person name="Tapia R."/>
            <person name="Han C."/>
            <person name="Goodwin L."/>
            <person name="Pitluck S."/>
            <person name="Huntemann M."/>
            <person name="Liolios K."/>
            <person name="Ivanova N."/>
            <person name="Pagani I."/>
            <person name="Mavromatis K."/>
            <person name="Ovchinikova G."/>
            <person name="Pati A."/>
            <person name="Chen A."/>
            <person name="Palaniappan K."/>
            <person name="Land M."/>
            <person name="Hauser L."/>
            <person name="Brambilla E.M."/>
            <person name="Huber H."/>
            <person name="Yasawong M."/>
            <person name="Rohde M."/>
            <person name="Spring S."/>
            <person name="Abt B."/>
            <person name="Sikorski J."/>
            <person name="Wirth R."/>
            <person name="Detter J.C."/>
            <person name="Woyke T."/>
            <person name="Bristow J."/>
            <person name="Eisen J.A."/>
            <person name="Markowitz V."/>
            <person name="Hugenholtz P."/>
            <person name="Kyrpides N.C."/>
            <person name="Klenk H.P."/>
            <person name="Lapidus A."/>
        </authorList>
    </citation>
    <scope>NUCLEOTIDE SEQUENCE [LARGE SCALE GENOMIC DNA]</scope>
    <source>
        <strain evidence="3">DSM 11204 / 1A</strain>
    </source>
</reference>
<dbReference type="EMBL" id="CP002838">
    <property type="protein sequence ID" value="AEM38673.1"/>
    <property type="molecule type" value="Genomic_DNA"/>
</dbReference>
<organism evidence="2 3">
    <name type="scientific">Pyrolobus fumarii (strain DSM 11204 / 1A)</name>
    <dbReference type="NCBI Taxonomy" id="694429"/>
    <lineage>
        <taxon>Archaea</taxon>
        <taxon>Thermoproteota</taxon>
        <taxon>Thermoprotei</taxon>
        <taxon>Desulfurococcales</taxon>
        <taxon>Pyrodictiaceae</taxon>
        <taxon>Pyrolobus</taxon>
    </lineage>
</organism>
<dbReference type="HOGENOM" id="CLU_1801769_0_0_2"/>
<dbReference type="KEGG" id="pfm:Pyrfu_0804"/>
<keyword evidence="1" id="KW-0472">Membrane</keyword>
<dbReference type="InParanoid" id="G0EDI8"/>
<dbReference type="STRING" id="694429.Pyrfu_0804"/>
<sequence length="143" mass="15180">MVRGARPLAPQSYVSTNLEGARFFVILLGAAILVLLGIAAFAEITGMHGSCLRVNRASSAIIQTSEGAIVRLAIRNYCSHDARIENVTLETPEGTMSILPGLTLEPGQQVILDLDAPHGITHANVTIVYNVDGVKMSNVENIG</sequence>
<gene>
    <name evidence="2" type="ordered locus">Pyrfu_0804</name>
</gene>
<dbReference type="GeneID" id="11139274"/>
<accession>G0EDI8</accession>
<keyword evidence="1" id="KW-1133">Transmembrane helix</keyword>
<evidence type="ECO:0000256" key="1">
    <source>
        <dbReference type="SAM" id="Phobius"/>
    </source>
</evidence>
<proteinExistence type="predicted"/>
<dbReference type="Proteomes" id="UP000001037">
    <property type="component" value="Chromosome"/>
</dbReference>
<dbReference type="RefSeq" id="WP_014026350.1">
    <property type="nucleotide sequence ID" value="NC_015931.1"/>
</dbReference>
<name>G0EDI8_PYRF1</name>
<evidence type="ECO:0000313" key="3">
    <source>
        <dbReference type="Proteomes" id="UP000001037"/>
    </source>
</evidence>